<feature type="transmembrane region" description="Helical" evidence="1">
    <location>
        <begin position="140"/>
        <end position="158"/>
    </location>
</feature>
<feature type="non-terminal residue" evidence="2">
    <location>
        <position position="173"/>
    </location>
</feature>
<dbReference type="PANTHER" id="PTHR47735">
    <property type="entry name" value="POTASSIUM VOLTAGE-GATED CHANNEL SUBFAMILY KQT MEMBER 4"/>
    <property type="match status" value="1"/>
</dbReference>
<dbReference type="GO" id="GO:0008076">
    <property type="term" value="C:voltage-gated potassium channel complex"/>
    <property type="evidence" value="ECO:0007669"/>
    <property type="project" value="TreeGrafter"/>
</dbReference>
<dbReference type="EMBL" id="CAJPIZ010012835">
    <property type="protein sequence ID" value="CAG2113924.1"/>
    <property type="molecule type" value="Genomic_DNA"/>
</dbReference>
<name>A0A7R9L297_9ACAR</name>
<keyword evidence="1" id="KW-1133">Transmembrane helix</keyword>
<dbReference type="GO" id="GO:0005249">
    <property type="term" value="F:voltage-gated potassium channel activity"/>
    <property type="evidence" value="ECO:0007669"/>
    <property type="project" value="InterPro"/>
</dbReference>
<proteinExistence type="predicted"/>
<sequence length="173" mass="19570">LNIMRLLANLSMIANKRQMLPSFVANTSAITANTSLHNTIDEFNDNKLKPNYGMKLADLSVRNNNSVPLPTTEDSSAPLLEGTDSAPNAFPPETGQHSETYYPIQTFDRSWEARYTGEGRKSVKMTFQGRVYNFLERPTGWRFLVVLVCLIFSVLSTIEQYSNFAMGTLFWMN</sequence>
<keyword evidence="1" id="KW-0472">Membrane</keyword>
<evidence type="ECO:0000313" key="3">
    <source>
        <dbReference type="Proteomes" id="UP000759131"/>
    </source>
</evidence>
<dbReference type="PANTHER" id="PTHR47735:SF14">
    <property type="entry name" value="POTASSIUM VOLTAGE-GATED CHANNEL SUBFAMILY KQT MEMBER 1"/>
    <property type="match status" value="1"/>
</dbReference>
<dbReference type="InterPro" id="IPR003937">
    <property type="entry name" value="K_chnl_volt-dep_KCNQ"/>
</dbReference>
<protein>
    <submittedName>
        <fullName evidence="2">Uncharacterized protein</fullName>
    </submittedName>
</protein>
<gene>
    <name evidence="2" type="ORF">OSB1V03_LOCUS13891</name>
</gene>
<reference evidence="2" key="1">
    <citation type="submission" date="2020-11" db="EMBL/GenBank/DDBJ databases">
        <authorList>
            <person name="Tran Van P."/>
        </authorList>
    </citation>
    <scope>NUCLEOTIDE SEQUENCE</scope>
</reference>
<dbReference type="OrthoDB" id="8879391at2759"/>
<dbReference type="EMBL" id="OC867410">
    <property type="protein sequence ID" value="CAD7633494.1"/>
    <property type="molecule type" value="Genomic_DNA"/>
</dbReference>
<evidence type="ECO:0000313" key="2">
    <source>
        <dbReference type="EMBL" id="CAD7633494.1"/>
    </source>
</evidence>
<organism evidence="2">
    <name type="scientific">Medioppia subpectinata</name>
    <dbReference type="NCBI Taxonomy" id="1979941"/>
    <lineage>
        <taxon>Eukaryota</taxon>
        <taxon>Metazoa</taxon>
        <taxon>Ecdysozoa</taxon>
        <taxon>Arthropoda</taxon>
        <taxon>Chelicerata</taxon>
        <taxon>Arachnida</taxon>
        <taxon>Acari</taxon>
        <taxon>Acariformes</taxon>
        <taxon>Sarcoptiformes</taxon>
        <taxon>Oribatida</taxon>
        <taxon>Brachypylina</taxon>
        <taxon>Oppioidea</taxon>
        <taxon>Oppiidae</taxon>
        <taxon>Medioppia</taxon>
    </lineage>
</organism>
<evidence type="ECO:0000256" key="1">
    <source>
        <dbReference type="SAM" id="Phobius"/>
    </source>
</evidence>
<dbReference type="AlphaFoldDB" id="A0A7R9L297"/>
<dbReference type="Proteomes" id="UP000759131">
    <property type="component" value="Unassembled WGS sequence"/>
</dbReference>
<keyword evidence="1" id="KW-0812">Transmembrane</keyword>
<accession>A0A7R9L297</accession>
<keyword evidence="3" id="KW-1185">Reference proteome</keyword>